<dbReference type="AlphaFoldDB" id="A0A7U7J1Q8"/>
<gene>
    <name evidence="4" type="ORF">BN874_1390012</name>
</gene>
<feature type="region of interest" description="Disordered" evidence="1">
    <location>
        <begin position="241"/>
        <end position="273"/>
    </location>
</feature>
<comment type="caution">
    <text evidence="4">The sequence shown here is derived from an EMBL/GenBank/DDBJ whole genome shotgun (WGS) entry which is preliminary data.</text>
</comment>
<protein>
    <recommendedName>
        <fullName evidence="3">DUF7918 domain-containing protein</fullName>
    </recommendedName>
</protein>
<dbReference type="EMBL" id="CBTK010000045">
    <property type="protein sequence ID" value="CDH43886.1"/>
    <property type="molecule type" value="Genomic_DNA"/>
</dbReference>
<dbReference type="Proteomes" id="UP000019184">
    <property type="component" value="Unassembled WGS sequence"/>
</dbReference>
<dbReference type="InterPro" id="IPR057678">
    <property type="entry name" value="DUF7918"/>
</dbReference>
<feature type="signal peptide" evidence="2">
    <location>
        <begin position="1"/>
        <end position="22"/>
    </location>
</feature>
<feature type="region of interest" description="Disordered" evidence="1">
    <location>
        <begin position="166"/>
        <end position="211"/>
    </location>
</feature>
<evidence type="ECO:0000256" key="2">
    <source>
        <dbReference type="SAM" id="SignalP"/>
    </source>
</evidence>
<organism evidence="4 5">
    <name type="scientific">Candidatus Contendobacter odensis Run_B_J11</name>
    <dbReference type="NCBI Taxonomy" id="1400861"/>
    <lineage>
        <taxon>Bacteria</taxon>
        <taxon>Pseudomonadati</taxon>
        <taxon>Pseudomonadota</taxon>
        <taxon>Gammaproteobacteria</taxon>
        <taxon>Candidatus Competibacteraceae</taxon>
        <taxon>Candidatus Contendibacter</taxon>
    </lineage>
</organism>
<evidence type="ECO:0000259" key="3">
    <source>
        <dbReference type="Pfam" id="PF25534"/>
    </source>
</evidence>
<keyword evidence="2" id="KW-0732">Signal</keyword>
<feature type="domain" description="DUF7918" evidence="3">
    <location>
        <begin position="29"/>
        <end position="240"/>
    </location>
</feature>
<feature type="chain" id="PRO_5030638843" description="DUF7918 domain-containing protein" evidence="2">
    <location>
        <begin position="23"/>
        <end position="273"/>
    </location>
</feature>
<sequence>MKSKWRAGLITMLLLGSSAAWAQRFDAGGVEVEVISDRGRPLSRYPLRDSGSAIYKAYVEAVRGQNYSVQIRNRTSQRIGVVVAVDGRNIISGDRSNLRPDERMYVLAPYQQESYEGWRTGKNRVNRFYFTDAGDSYSGAWGDYSAMGVIAVAAFREVEKYKSPVQPWTREGSGYSDQRGLRNAPPAAAPRAQSEPGTGYGESEWSPSRKVEFDPERRPFAQFFLKYAWRETLCQQGVIECNGSSRRPKNRFWNENEDYAPPPPPQDDREEWR</sequence>
<accession>A0A7U7J1Q8</accession>
<proteinExistence type="predicted"/>
<keyword evidence="5" id="KW-1185">Reference proteome</keyword>
<dbReference type="Pfam" id="PF25534">
    <property type="entry name" value="DUF7918"/>
    <property type="match status" value="1"/>
</dbReference>
<name>A0A7U7J1Q8_9GAMM</name>
<evidence type="ECO:0000313" key="5">
    <source>
        <dbReference type="Proteomes" id="UP000019184"/>
    </source>
</evidence>
<dbReference type="RefSeq" id="WP_034430958.1">
    <property type="nucleotide sequence ID" value="NZ_CBTK010000045.1"/>
</dbReference>
<evidence type="ECO:0000256" key="1">
    <source>
        <dbReference type="SAM" id="MobiDB-lite"/>
    </source>
</evidence>
<dbReference type="OrthoDB" id="5393649at2"/>
<reference evidence="4 5" key="1">
    <citation type="journal article" date="2014" name="ISME J.">
        <title>Candidatus Competibacter-lineage genomes retrieved from metagenomes reveal functional metabolic diversity.</title>
        <authorList>
            <person name="McIlroy S.J."/>
            <person name="Albertsen M."/>
            <person name="Andresen E.K."/>
            <person name="Saunders A.M."/>
            <person name="Kristiansen R."/>
            <person name="Stokholm-Bjerregaard M."/>
            <person name="Nielsen K.L."/>
            <person name="Nielsen P.H."/>
        </authorList>
    </citation>
    <scope>NUCLEOTIDE SEQUENCE [LARGE SCALE GENOMIC DNA]</scope>
    <source>
        <strain evidence="4 5">Run_B_J11</strain>
    </source>
</reference>
<evidence type="ECO:0000313" key="4">
    <source>
        <dbReference type="EMBL" id="CDH43886.1"/>
    </source>
</evidence>